<dbReference type="PANTHER" id="PTHR10625">
    <property type="entry name" value="HISTONE DEACETYLASE HDAC1-RELATED"/>
    <property type="match status" value="1"/>
</dbReference>
<keyword evidence="4" id="KW-1185">Reference proteome</keyword>
<gene>
    <name evidence="3" type="primary">g11017</name>
    <name evidence="3" type="ORF">VP750_LOCUS9874</name>
</gene>
<accession>A0ABP1GDX9</accession>
<sequence length="900" mass="94842">MPIESQVETGKENGKSHSWVDGSEVEADRWVNTADAAALDAWGREPSPEPASMGTAELQALGGQPGRGSKRSASLQLSSSLAPGTSREEVIQQGTHLQTHPRQPQNWTPSPGSRSPGIPSPGLQPAAGAGSSPRGTPCERQQSSSDEDLVSAQEGTPSQEADEEGLPAPEPSLNGDVEPEEAVPGTRVYSAQSLGVSLGGSGGAPTALTGDTDMNGDMEGDYNSSSGEPDEDVDGEEGMSSGEESDEDNLQADDVAKALGPVNMKALESLESDPAALRTLGLPPPGAAMGLAEATAGGLVQHDMGAEDSSDEGLDSEDLDYALDEPCTNCTGNMYDGVCQDCGHDAVNDEALFSTAPRIGEQTARSPPSLTGLAFDERMTMHAEQSSAPHPERPDRIRAVIARLQASGLADRCAPIPCREATTEELQACHDLHLIHSVARKSVEAAGISGEPPELAYFTQDTYVNPHTNLCARLAAGSCVDVATAVFRGEVTNGAAIVRPPGHHAESGMAMGFCYFNNAGVAARAAQEAGANRVIIVDWDVHFGNGTQQIFSDDPSVLYMSIHRYDGGHFYPGTGGVDEVGEGAGEGYSVNVPWPMGGMGNGDYMAAFNHVIMPIAYEYQPDLIIISAGFDASIGDPIGGCRVMPEGYAHMTHMLGAVAPLAVLLEGGYNLRATAAGCEAVLRVLLGQKVPAFSRPAVPCTAGLMAIQQVIKQQAKYWKCMRALSDEATLDPYASPYALCPPGMDLHGASPRHLAKKLRPDSGDSFGTPTSGSISAGLPPFPVINAQGGKAEGHVRIPVSPRGVLRGMELGAQIPSSPQSVNRALHRHKFLSMRHRGKRERRYQMLHALHLVALRHMIKQHCQKRSRRQLTSTPVSASVHVPSPFGPPPATYLPVQASHQ</sequence>
<feature type="domain" description="Histone deacetylase" evidence="2">
    <location>
        <begin position="390"/>
        <end position="684"/>
    </location>
</feature>
<dbReference type="EMBL" id="CAXHTA020000017">
    <property type="protein sequence ID" value="CAL5227968.1"/>
    <property type="molecule type" value="Genomic_DNA"/>
</dbReference>
<dbReference type="InterPro" id="IPR023801">
    <property type="entry name" value="His_deacetylse_dom"/>
</dbReference>
<feature type="compositionally biased region" description="Acidic residues" evidence="1">
    <location>
        <begin position="228"/>
        <end position="251"/>
    </location>
</feature>
<protein>
    <submittedName>
        <fullName evidence="3">G11017 protein</fullName>
    </submittedName>
</protein>
<feature type="region of interest" description="Disordered" evidence="1">
    <location>
        <begin position="1"/>
        <end position="26"/>
    </location>
</feature>
<dbReference type="Pfam" id="PF00850">
    <property type="entry name" value="Hist_deacetyl"/>
    <property type="match status" value="1"/>
</dbReference>
<feature type="compositionally biased region" description="Low complexity" evidence="1">
    <location>
        <begin position="109"/>
        <end position="121"/>
    </location>
</feature>
<evidence type="ECO:0000259" key="2">
    <source>
        <dbReference type="Pfam" id="PF00850"/>
    </source>
</evidence>
<dbReference type="Gene3D" id="3.40.800.20">
    <property type="entry name" value="Histone deacetylase domain"/>
    <property type="match status" value="1"/>
</dbReference>
<dbReference type="InterPro" id="IPR037138">
    <property type="entry name" value="His_deacetylse_dom_sf"/>
</dbReference>
<dbReference type="PANTHER" id="PTHR10625:SF25">
    <property type="entry name" value="HISTONE DEACETYLASE 18-RELATED"/>
    <property type="match status" value="1"/>
</dbReference>
<feature type="compositionally biased region" description="Polar residues" evidence="1">
    <location>
        <begin position="92"/>
        <end position="108"/>
    </location>
</feature>
<organism evidence="3 4">
    <name type="scientific">Coccomyxa viridis</name>
    <dbReference type="NCBI Taxonomy" id="1274662"/>
    <lineage>
        <taxon>Eukaryota</taxon>
        <taxon>Viridiplantae</taxon>
        <taxon>Chlorophyta</taxon>
        <taxon>core chlorophytes</taxon>
        <taxon>Trebouxiophyceae</taxon>
        <taxon>Trebouxiophyceae incertae sedis</taxon>
        <taxon>Coccomyxaceae</taxon>
        <taxon>Coccomyxa</taxon>
    </lineage>
</organism>
<evidence type="ECO:0000256" key="1">
    <source>
        <dbReference type="SAM" id="MobiDB-lite"/>
    </source>
</evidence>
<evidence type="ECO:0000313" key="4">
    <source>
        <dbReference type="Proteomes" id="UP001497392"/>
    </source>
</evidence>
<feature type="compositionally biased region" description="Low complexity" evidence="1">
    <location>
        <begin position="72"/>
        <end position="82"/>
    </location>
</feature>
<dbReference type="Proteomes" id="UP001497392">
    <property type="component" value="Unassembled WGS sequence"/>
</dbReference>
<name>A0ABP1GDX9_9CHLO</name>
<proteinExistence type="predicted"/>
<dbReference type="InterPro" id="IPR023696">
    <property type="entry name" value="Ureohydrolase_dom_sf"/>
</dbReference>
<evidence type="ECO:0000313" key="3">
    <source>
        <dbReference type="EMBL" id="CAL5227968.1"/>
    </source>
</evidence>
<dbReference type="InterPro" id="IPR000286">
    <property type="entry name" value="HDACs"/>
</dbReference>
<comment type="caution">
    <text evidence="3">The sequence shown here is derived from an EMBL/GenBank/DDBJ whole genome shotgun (WGS) entry which is preliminary data.</text>
</comment>
<feature type="region of interest" description="Disordered" evidence="1">
    <location>
        <begin position="40"/>
        <end position="251"/>
    </location>
</feature>
<dbReference type="SUPFAM" id="SSF52768">
    <property type="entry name" value="Arginase/deacetylase"/>
    <property type="match status" value="1"/>
</dbReference>
<feature type="region of interest" description="Disordered" evidence="1">
    <location>
        <begin position="865"/>
        <end position="900"/>
    </location>
</feature>
<dbReference type="PRINTS" id="PR01270">
    <property type="entry name" value="HDASUPER"/>
</dbReference>
<reference evidence="3 4" key="1">
    <citation type="submission" date="2024-06" db="EMBL/GenBank/DDBJ databases">
        <authorList>
            <person name="Kraege A."/>
            <person name="Thomma B."/>
        </authorList>
    </citation>
    <scope>NUCLEOTIDE SEQUENCE [LARGE SCALE GENOMIC DNA]</scope>
</reference>